<keyword evidence="2" id="KW-0479">Metal-binding</keyword>
<keyword evidence="3" id="KW-0064">Aspartyl protease</keyword>
<dbReference type="GO" id="GO:0046872">
    <property type="term" value="F:metal ion binding"/>
    <property type="evidence" value="ECO:0007669"/>
    <property type="project" value="UniProtKB-KW"/>
</dbReference>
<organism evidence="7">
    <name type="scientific">Tanacetum cinerariifolium</name>
    <name type="common">Dalmatian daisy</name>
    <name type="synonym">Chrysanthemum cinerariifolium</name>
    <dbReference type="NCBI Taxonomy" id="118510"/>
    <lineage>
        <taxon>Eukaryota</taxon>
        <taxon>Viridiplantae</taxon>
        <taxon>Streptophyta</taxon>
        <taxon>Embryophyta</taxon>
        <taxon>Tracheophyta</taxon>
        <taxon>Spermatophyta</taxon>
        <taxon>Magnoliopsida</taxon>
        <taxon>eudicotyledons</taxon>
        <taxon>Gunneridae</taxon>
        <taxon>Pentapetalae</taxon>
        <taxon>asterids</taxon>
        <taxon>campanulids</taxon>
        <taxon>Asterales</taxon>
        <taxon>Asteraceae</taxon>
        <taxon>Asteroideae</taxon>
        <taxon>Anthemideae</taxon>
        <taxon>Anthemidinae</taxon>
        <taxon>Tanacetum</taxon>
    </lineage>
</organism>
<feature type="region of interest" description="Disordered" evidence="5">
    <location>
        <begin position="472"/>
        <end position="510"/>
    </location>
</feature>
<dbReference type="InterPro" id="IPR039537">
    <property type="entry name" value="Retrotran_Ty1/copia-like"/>
</dbReference>
<dbReference type="PANTHER" id="PTHR42648:SF18">
    <property type="entry name" value="RETROTRANSPOSON, UNCLASSIFIED-LIKE PROTEIN"/>
    <property type="match status" value="1"/>
</dbReference>
<dbReference type="GO" id="GO:0004190">
    <property type="term" value="F:aspartic-type endopeptidase activity"/>
    <property type="evidence" value="ECO:0007669"/>
    <property type="project" value="UniProtKB-KW"/>
</dbReference>
<dbReference type="Pfam" id="PF00665">
    <property type="entry name" value="rve"/>
    <property type="match status" value="1"/>
</dbReference>
<feature type="compositionally biased region" description="Polar residues" evidence="5">
    <location>
        <begin position="477"/>
        <end position="501"/>
    </location>
</feature>
<dbReference type="Pfam" id="PF13976">
    <property type="entry name" value="gag_pre-integrs"/>
    <property type="match status" value="1"/>
</dbReference>
<dbReference type="InterPro" id="IPR012337">
    <property type="entry name" value="RNaseH-like_sf"/>
</dbReference>
<dbReference type="InterPro" id="IPR036397">
    <property type="entry name" value="RNaseH_sf"/>
</dbReference>
<dbReference type="SUPFAM" id="SSF53098">
    <property type="entry name" value="Ribonuclease H-like"/>
    <property type="match status" value="1"/>
</dbReference>
<proteinExistence type="predicted"/>
<evidence type="ECO:0000256" key="5">
    <source>
        <dbReference type="SAM" id="MobiDB-lite"/>
    </source>
</evidence>
<name>A0A6L2JH24_TANCI</name>
<dbReference type="InterPro" id="IPR001584">
    <property type="entry name" value="Integrase_cat-core"/>
</dbReference>
<dbReference type="PANTHER" id="PTHR42648">
    <property type="entry name" value="TRANSPOSASE, PUTATIVE-RELATED"/>
    <property type="match status" value="1"/>
</dbReference>
<feature type="domain" description="Integrase catalytic" evidence="6">
    <location>
        <begin position="304"/>
        <end position="487"/>
    </location>
</feature>
<protein>
    <submittedName>
        <fullName evidence="7">Retrovirus-related Pol polyprotein from transposon TNT 1-94</fullName>
    </submittedName>
</protein>
<accession>A0A6L2JH24</accession>
<dbReference type="InterPro" id="IPR013103">
    <property type="entry name" value="RVT_2"/>
</dbReference>
<dbReference type="InterPro" id="IPR054722">
    <property type="entry name" value="PolX-like_BBD"/>
</dbReference>
<feature type="compositionally biased region" description="Polar residues" evidence="5">
    <location>
        <begin position="44"/>
        <end position="56"/>
    </location>
</feature>
<dbReference type="AlphaFoldDB" id="A0A6L2JH24"/>
<keyword evidence="4" id="KW-0378">Hydrolase</keyword>
<sequence length="725" mass="82307">MFRINPFKNSKEEKYVPNTVRASSRTTPITVSQPPLITRKDVNSDSNGLSSTGIDNTKTRKLQPRSNTKNDGSPLRLRVQCLISVNHDVCLRNYVNGKTSRGKKQKANVSIKEKQKKHQPKICLWCVDLGCSKHMTGNLKLLINFVWKFMGTVRFENDHVAAILGLCDLQWGNILITRVYFVEGLGHNLFSVEQFCNSNLEVAFIRNACFVKNLEGVDLLKGGRSINLYTINLREIASASPICLMARASSTKSCLWHQRLSHLNFDTINDLVKNDLVLGLPKFKYHKEHLCPSYEQEKSKRASHPPKPVPNSRQRLHLLHMDLCGPMRVASTNGKRYVLVIVDDYSRYTWVHFLRSKDEAPEVIKTFLKRITILLQSPVIIIRTNNGTDFKNQTLVEAARTMLIFSRASLFLWAEAIVTVSFTQNCSIIHCHFNKTPYELINGRKPDISFLHVFEALCYAKNDREDIRKLGAKDTAPTPTNSSSQATNFPNTSQNVDELNSQQQHIHQQGIQAHLQSETVADNVSNAMFDANTFVNTFANPSTRYHQEEGIDFEESFALVARMEAIRIYLAYAAHKSFFVFQMDVKTAFLHGSLKEDVYVCQPEGFIYADHASHVYKLKKALYGLKQAPRAWYDKLLTCLLHNHFFKGTIDLTLFIRRFHDDILVDSGFELTGFLDADYAGCKDTFKSTFGGAQFLGEKLVSWSSKKQDCTALSTTKAEYVSLSA</sequence>
<reference evidence="7" key="1">
    <citation type="journal article" date="2019" name="Sci. Rep.">
        <title>Draft genome of Tanacetum cinerariifolium, the natural source of mosquito coil.</title>
        <authorList>
            <person name="Yamashiro T."/>
            <person name="Shiraishi A."/>
            <person name="Satake H."/>
            <person name="Nakayama K."/>
        </authorList>
    </citation>
    <scope>NUCLEOTIDE SEQUENCE</scope>
</reference>
<evidence type="ECO:0000259" key="6">
    <source>
        <dbReference type="PROSITE" id="PS50994"/>
    </source>
</evidence>
<dbReference type="Pfam" id="PF07727">
    <property type="entry name" value="RVT_2"/>
    <property type="match status" value="1"/>
</dbReference>
<dbReference type="InterPro" id="IPR025724">
    <property type="entry name" value="GAG-pre-integrase_dom"/>
</dbReference>
<feature type="compositionally biased region" description="Polar residues" evidence="5">
    <location>
        <begin position="20"/>
        <end position="35"/>
    </location>
</feature>
<dbReference type="GO" id="GO:0003676">
    <property type="term" value="F:nucleic acid binding"/>
    <property type="evidence" value="ECO:0007669"/>
    <property type="project" value="InterPro"/>
</dbReference>
<dbReference type="CDD" id="cd09272">
    <property type="entry name" value="RNase_HI_RT_Ty1"/>
    <property type="match status" value="1"/>
</dbReference>
<evidence type="ECO:0000313" key="7">
    <source>
        <dbReference type="EMBL" id="GEU36226.1"/>
    </source>
</evidence>
<evidence type="ECO:0000256" key="2">
    <source>
        <dbReference type="ARBA" id="ARBA00022723"/>
    </source>
</evidence>
<comment type="caution">
    <text evidence="7">The sequence shown here is derived from an EMBL/GenBank/DDBJ whole genome shotgun (WGS) entry which is preliminary data.</text>
</comment>
<dbReference type="GO" id="GO:0015074">
    <property type="term" value="P:DNA integration"/>
    <property type="evidence" value="ECO:0007669"/>
    <property type="project" value="InterPro"/>
</dbReference>
<dbReference type="Pfam" id="PF22936">
    <property type="entry name" value="Pol_BBD"/>
    <property type="match status" value="1"/>
</dbReference>
<dbReference type="GO" id="GO:0006508">
    <property type="term" value="P:proteolysis"/>
    <property type="evidence" value="ECO:0007669"/>
    <property type="project" value="UniProtKB-KW"/>
</dbReference>
<gene>
    <name evidence="7" type="ORF">Tci_008204</name>
</gene>
<keyword evidence="1" id="KW-0645">Protease</keyword>
<dbReference type="PROSITE" id="PS50994">
    <property type="entry name" value="INTEGRASE"/>
    <property type="match status" value="1"/>
</dbReference>
<dbReference type="EMBL" id="BKCJ010000785">
    <property type="protein sequence ID" value="GEU36226.1"/>
    <property type="molecule type" value="Genomic_DNA"/>
</dbReference>
<dbReference type="SUPFAM" id="SSF56672">
    <property type="entry name" value="DNA/RNA polymerases"/>
    <property type="match status" value="1"/>
</dbReference>
<evidence type="ECO:0000256" key="1">
    <source>
        <dbReference type="ARBA" id="ARBA00022670"/>
    </source>
</evidence>
<evidence type="ECO:0000256" key="4">
    <source>
        <dbReference type="ARBA" id="ARBA00022801"/>
    </source>
</evidence>
<feature type="region of interest" description="Disordered" evidence="5">
    <location>
        <begin position="15"/>
        <end position="73"/>
    </location>
</feature>
<evidence type="ECO:0000256" key="3">
    <source>
        <dbReference type="ARBA" id="ARBA00022750"/>
    </source>
</evidence>
<dbReference type="InterPro" id="IPR043502">
    <property type="entry name" value="DNA/RNA_pol_sf"/>
</dbReference>
<dbReference type="Gene3D" id="3.30.420.10">
    <property type="entry name" value="Ribonuclease H-like superfamily/Ribonuclease H"/>
    <property type="match status" value="1"/>
</dbReference>